<evidence type="ECO:0000313" key="1">
    <source>
        <dbReference type="EMBL" id="CTQ70583.1"/>
    </source>
</evidence>
<organism evidence="1 2">
    <name type="scientific">Roseibium album</name>
    <dbReference type="NCBI Taxonomy" id="311410"/>
    <lineage>
        <taxon>Bacteria</taxon>
        <taxon>Pseudomonadati</taxon>
        <taxon>Pseudomonadota</taxon>
        <taxon>Alphaproteobacteria</taxon>
        <taxon>Hyphomicrobiales</taxon>
        <taxon>Stappiaceae</taxon>
        <taxon>Roseibium</taxon>
    </lineage>
</organism>
<dbReference type="EMBL" id="CXWC01000010">
    <property type="protein sequence ID" value="CTQ70583.1"/>
    <property type="molecule type" value="Genomic_DNA"/>
</dbReference>
<sequence length="117" mass="12971">MHLRRCYISALCNGDGAFLRTFAHLGPQVLADRRTEVPIGFDIIASGPVPWGSSVRKFGHSHIQNGPSLKALSSYVHFPTIADLEKLGPYACQDKIQQRITKAICNRIQKRMHVASS</sequence>
<reference evidence="2" key="1">
    <citation type="submission" date="2015-07" db="EMBL/GenBank/DDBJ databases">
        <authorList>
            <person name="Rodrigo-Torres Lidia"/>
            <person name="Arahal R.David."/>
        </authorList>
    </citation>
    <scope>NUCLEOTIDE SEQUENCE [LARGE SCALE GENOMIC DNA]</scope>
    <source>
        <strain evidence="2">CECT 5096</strain>
    </source>
</reference>
<accession>A0A0M7A3F3</accession>
<protein>
    <submittedName>
        <fullName evidence="1">Uncharacterized protein</fullName>
    </submittedName>
</protein>
<evidence type="ECO:0000313" key="2">
    <source>
        <dbReference type="Proteomes" id="UP000049983"/>
    </source>
</evidence>
<gene>
    <name evidence="1" type="ORF">LA5096_02582</name>
</gene>
<dbReference type="STRING" id="311410.LA5095_01327"/>
<keyword evidence="2" id="KW-1185">Reference proteome</keyword>
<proteinExistence type="predicted"/>
<dbReference type="AlphaFoldDB" id="A0A0M7A3F3"/>
<name>A0A0M7A3F3_9HYPH</name>
<dbReference type="Proteomes" id="UP000049983">
    <property type="component" value="Unassembled WGS sequence"/>
</dbReference>